<gene>
    <name evidence="10" type="ORF">BYL167_LOCUS16850</name>
    <name evidence="6" type="ORF">CJN711_LOCUS16935</name>
    <name evidence="9" type="ORF">GIL414_LOCUS12883</name>
    <name evidence="7" type="ORF">KQP761_LOCUS5930</name>
    <name evidence="8" type="ORF">MBJ925_LOCUS4182</name>
</gene>
<dbReference type="PANTHER" id="PTHR23402">
    <property type="entry name" value="PROTEASE FAMILY C15 PYROGLUTAMYL-PEPTIDASE I-RELATED"/>
    <property type="match status" value="1"/>
</dbReference>
<dbReference type="EMBL" id="CAJNOV010007869">
    <property type="protein sequence ID" value="CAF1301018.1"/>
    <property type="molecule type" value="Genomic_DNA"/>
</dbReference>
<dbReference type="InterPro" id="IPR036440">
    <property type="entry name" value="Peptidase_C15-like_sf"/>
</dbReference>
<dbReference type="AlphaFoldDB" id="A0A815DFN8"/>
<dbReference type="SUPFAM" id="SSF53182">
    <property type="entry name" value="Pyrrolidone carboxyl peptidase (pyroglutamate aminopeptidase)"/>
    <property type="match status" value="1"/>
</dbReference>
<keyword evidence="3" id="KW-0645">Protease</keyword>
<dbReference type="Proteomes" id="UP000681967">
    <property type="component" value="Unassembled WGS sequence"/>
</dbReference>
<dbReference type="Proteomes" id="UP000681720">
    <property type="component" value="Unassembled WGS sequence"/>
</dbReference>
<dbReference type="PRINTS" id="PR00706">
    <property type="entry name" value="PYROGLUPTASE"/>
</dbReference>
<dbReference type="EMBL" id="CAJNOW010001678">
    <property type="protein sequence ID" value="CAF1324808.1"/>
    <property type="molecule type" value="Genomic_DNA"/>
</dbReference>
<dbReference type="CDD" id="cd00501">
    <property type="entry name" value="Peptidase_C15"/>
    <property type="match status" value="1"/>
</dbReference>
<dbReference type="EMBL" id="CAJOBJ010005111">
    <property type="protein sequence ID" value="CAF4021288.1"/>
    <property type="molecule type" value="Genomic_DNA"/>
</dbReference>
<dbReference type="EMBL" id="CAJOBH010006523">
    <property type="protein sequence ID" value="CAF4058903.1"/>
    <property type="molecule type" value="Genomic_DNA"/>
</dbReference>
<evidence type="ECO:0000256" key="2">
    <source>
        <dbReference type="ARBA" id="ARBA00022490"/>
    </source>
</evidence>
<organism evidence="6 11">
    <name type="scientific">Rotaria magnacalcarata</name>
    <dbReference type="NCBI Taxonomy" id="392030"/>
    <lineage>
        <taxon>Eukaryota</taxon>
        <taxon>Metazoa</taxon>
        <taxon>Spiralia</taxon>
        <taxon>Gnathifera</taxon>
        <taxon>Rotifera</taxon>
        <taxon>Eurotatoria</taxon>
        <taxon>Bdelloidea</taxon>
        <taxon>Philodinida</taxon>
        <taxon>Philodinidae</taxon>
        <taxon>Rotaria</taxon>
    </lineage>
</organism>
<evidence type="ECO:0000313" key="7">
    <source>
        <dbReference type="EMBL" id="CAF1324808.1"/>
    </source>
</evidence>
<dbReference type="GO" id="GO:0016920">
    <property type="term" value="F:pyroglutamyl-peptidase activity"/>
    <property type="evidence" value="ECO:0007669"/>
    <property type="project" value="InterPro"/>
</dbReference>
<dbReference type="Proteomes" id="UP000663834">
    <property type="component" value="Unassembled WGS sequence"/>
</dbReference>
<sequence>MDSPVATNIPVVLITGFGPFRSILNNPSWQVAKALKNYREWNCPIHIILEEVDVTYDHVSTKVPEYWLKYNPTLVIHIGVAAGTAGIQIERCAFNDDYCHVDNNGTLPEDCRCVKTDAPEMLTTLLPIDVVCAKVERRTNLPVKVSGDAGRFLCEFIYYQSLFIDPKRTVFIHIPELDETFTIENLAETIQLIIYELLRCVDPLPCLNRDGNYLINTNVPKTTL</sequence>
<comment type="similarity">
    <text evidence="1">Belongs to the peptidase C15 family.</text>
</comment>
<dbReference type="PANTHER" id="PTHR23402:SF1">
    <property type="entry name" value="PYROGLUTAMYL-PEPTIDASE I"/>
    <property type="match status" value="1"/>
</dbReference>
<reference evidence="6" key="1">
    <citation type="submission" date="2021-02" db="EMBL/GenBank/DDBJ databases">
        <authorList>
            <person name="Nowell W R."/>
        </authorList>
    </citation>
    <scope>NUCLEOTIDE SEQUENCE</scope>
</reference>
<dbReference type="Pfam" id="PF01470">
    <property type="entry name" value="Peptidase_C15"/>
    <property type="match status" value="1"/>
</dbReference>
<dbReference type="EMBL" id="CAJNRE010000689">
    <property type="protein sequence ID" value="CAF1930531.1"/>
    <property type="molecule type" value="Genomic_DNA"/>
</dbReference>
<evidence type="ECO:0000313" key="9">
    <source>
        <dbReference type="EMBL" id="CAF4021288.1"/>
    </source>
</evidence>
<evidence type="ECO:0000256" key="4">
    <source>
        <dbReference type="ARBA" id="ARBA00022801"/>
    </source>
</evidence>
<dbReference type="Proteomes" id="UP000663855">
    <property type="component" value="Unassembled WGS sequence"/>
</dbReference>
<dbReference type="InterPro" id="IPR000816">
    <property type="entry name" value="Peptidase_C15"/>
</dbReference>
<dbReference type="Gene3D" id="3.40.630.20">
    <property type="entry name" value="Peptidase C15, pyroglutamyl peptidase I-like"/>
    <property type="match status" value="1"/>
</dbReference>
<evidence type="ECO:0000313" key="11">
    <source>
        <dbReference type="Proteomes" id="UP000663855"/>
    </source>
</evidence>
<keyword evidence="2" id="KW-0963">Cytoplasm</keyword>
<evidence type="ECO:0000256" key="5">
    <source>
        <dbReference type="ARBA" id="ARBA00022807"/>
    </source>
</evidence>
<dbReference type="GO" id="GO:0006508">
    <property type="term" value="P:proteolysis"/>
    <property type="evidence" value="ECO:0007669"/>
    <property type="project" value="UniProtKB-KW"/>
</dbReference>
<evidence type="ECO:0000313" key="8">
    <source>
        <dbReference type="EMBL" id="CAF1930531.1"/>
    </source>
</evidence>
<evidence type="ECO:0008006" key="12">
    <source>
        <dbReference type="Google" id="ProtNLM"/>
    </source>
</evidence>
<protein>
    <recommendedName>
        <fullName evidence="12">Pyroglutamyl-peptidase 1</fullName>
    </recommendedName>
</protein>
<evidence type="ECO:0000256" key="3">
    <source>
        <dbReference type="ARBA" id="ARBA00022670"/>
    </source>
</evidence>
<dbReference type="InterPro" id="IPR016125">
    <property type="entry name" value="Peptidase_C15-like"/>
</dbReference>
<evidence type="ECO:0000313" key="6">
    <source>
        <dbReference type="EMBL" id="CAF1301018.1"/>
    </source>
</evidence>
<evidence type="ECO:0000313" key="10">
    <source>
        <dbReference type="EMBL" id="CAF4058903.1"/>
    </source>
</evidence>
<comment type="caution">
    <text evidence="6">The sequence shown here is derived from an EMBL/GenBank/DDBJ whole genome shotgun (WGS) entry which is preliminary data.</text>
</comment>
<dbReference type="OrthoDB" id="407146at2759"/>
<keyword evidence="5" id="KW-0788">Thiol protease</keyword>
<evidence type="ECO:0000256" key="1">
    <source>
        <dbReference type="ARBA" id="ARBA00006641"/>
    </source>
</evidence>
<accession>A0A815DFN8</accession>
<dbReference type="Proteomes" id="UP000663824">
    <property type="component" value="Unassembled WGS sequence"/>
</dbReference>
<dbReference type="GO" id="GO:0005829">
    <property type="term" value="C:cytosol"/>
    <property type="evidence" value="ECO:0007669"/>
    <property type="project" value="InterPro"/>
</dbReference>
<proteinExistence type="inferred from homology"/>
<name>A0A815DFN8_9BILA</name>
<keyword evidence="4" id="KW-0378">Hydrolase</keyword>